<proteinExistence type="predicted"/>
<dbReference type="Proteomes" id="UP000313359">
    <property type="component" value="Unassembled WGS sequence"/>
</dbReference>
<dbReference type="AlphaFoldDB" id="A0A5C2RU63"/>
<reference evidence="1" key="1">
    <citation type="journal article" date="2018" name="Genome Biol. Evol.">
        <title>Genomics and development of Lentinus tigrinus, a white-rot wood-decaying mushroom with dimorphic fruiting bodies.</title>
        <authorList>
            <person name="Wu B."/>
            <person name="Xu Z."/>
            <person name="Knudson A."/>
            <person name="Carlson A."/>
            <person name="Chen N."/>
            <person name="Kovaka S."/>
            <person name="LaButti K."/>
            <person name="Lipzen A."/>
            <person name="Pennachio C."/>
            <person name="Riley R."/>
            <person name="Schakwitz W."/>
            <person name="Umezawa K."/>
            <person name="Ohm R.A."/>
            <person name="Grigoriev I.V."/>
            <person name="Nagy L.G."/>
            <person name="Gibbons J."/>
            <person name="Hibbett D."/>
        </authorList>
    </citation>
    <scope>NUCLEOTIDE SEQUENCE [LARGE SCALE GENOMIC DNA]</scope>
    <source>
        <strain evidence="1">ALCF2SS1-6</strain>
    </source>
</reference>
<organism evidence="1 2">
    <name type="scientific">Lentinus tigrinus ALCF2SS1-6</name>
    <dbReference type="NCBI Taxonomy" id="1328759"/>
    <lineage>
        <taxon>Eukaryota</taxon>
        <taxon>Fungi</taxon>
        <taxon>Dikarya</taxon>
        <taxon>Basidiomycota</taxon>
        <taxon>Agaricomycotina</taxon>
        <taxon>Agaricomycetes</taxon>
        <taxon>Polyporales</taxon>
        <taxon>Polyporaceae</taxon>
        <taxon>Lentinus</taxon>
    </lineage>
</organism>
<accession>A0A5C2RU63</accession>
<name>A0A5C2RU63_9APHY</name>
<gene>
    <name evidence="1" type="ORF">L227DRAFT_579889</name>
</gene>
<evidence type="ECO:0000313" key="1">
    <source>
        <dbReference type="EMBL" id="RPD55248.1"/>
    </source>
</evidence>
<sequence length="102" mass="11243">MPPHYWCFALPKSPGELASWAQLDRKMLNIPSHVRFRVAYVDGDRERFLTQKTVSPFRAFCEGVLPGITAKGRLSVLTEAPAVPHGAPRGCMCSSCAPAERT</sequence>
<evidence type="ECO:0000313" key="2">
    <source>
        <dbReference type="Proteomes" id="UP000313359"/>
    </source>
</evidence>
<keyword evidence="2" id="KW-1185">Reference proteome</keyword>
<protein>
    <submittedName>
        <fullName evidence="1">Uncharacterized protein</fullName>
    </submittedName>
</protein>
<dbReference type="EMBL" id="ML122297">
    <property type="protein sequence ID" value="RPD55248.1"/>
    <property type="molecule type" value="Genomic_DNA"/>
</dbReference>